<dbReference type="OrthoDB" id="3510794at2759"/>
<dbReference type="EMBL" id="JAFJYH010000127">
    <property type="protein sequence ID" value="KAG4418470.1"/>
    <property type="molecule type" value="Genomic_DNA"/>
</dbReference>
<evidence type="ECO:0000313" key="1">
    <source>
        <dbReference type="EMBL" id="KAG4418470.1"/>
    </source>
</evidence>
<evidence type="ECO:0000313" key="2">
    <source>
        <dbReference type="Proteomes" id="UP000664132"/>
    </source>
</evidence>
<dbReference type="AlphaFoldDB" id="A0A8H7TBC5"/>
<name>A0A8H7TBC5_9HELO</name>
<proteinExistence type="predicted"/>
<reference evidence="1" key="1">
    <citation type="submission" date="2021-02" db="EMBL/GenBank/DDBJ databases">
        <title>Genome sequence Cadophora malorum strain M34.</title>
        <authorList>
            <person name="Stefanovic E."/>
            <person name="Vu D."/>
            <person name="Scully C."/>
            <person name="Dijksterhuis J."/>
            <person name="Roader J."/>
            <person name="Houbraken J."/>
        </authorList>
    </citation>
    <scope>NUCLEOTIDE SEQUENCE</scope>
    <source>
        <strain evidence="1">M34</strain>
    </source>
</reference>
<keyword evidence="2" id="KW-1185">Reference proteome</keyword>
<sequence>MFESVVPSFTALVRQITTAELRNTPRDTSSTANLIQPSFPLLSLPLELRLQILRYLCPNVYCDGLYQTPKVLRTDGVVCSPSIFLINRQLYAEVREEWYGHVYYRARIHPTGFHLHGCVWSLYRELPRTLGYIKNLDLEVQLESPGSMLWATHRKEPIGLYCCTEFLEKCARDGRMDKLRKLKLGFGVSSACLEYYRDRIGDLRADLEREMKGLRGLKGLAEVQFTGTWQGCALHNILPEETSRSSATGTLHAMTKIMAGFVDELAEAIRG</sequence>
<protein>
    <recommendedName>
        <fullName evidence="3">F-box domain-containing protein</fullName>
    </recommendedName>
</protein>
<organism evidence="1 2">
    <name type="scientific">Cadophora malorum</name>
    <dbReference type="NCBI Taxonomy" id="108018"/>
    <lineage>
        <taxon>Eukaryota</taxon>
        <taxon>Fungi</taxon>
        <taxon>Dikarya</taxon>
        <taxon>Ascomycota</taxon>
        <taxon>Pezizomycotina</taxon>
        <taxon>Leotiomycetes</taxon>
        <taxon>Helotiales</taxon>
        <taxon>Ploettnerulaceae</taxon>
        <taxon>Cadophora</taxon>
    </lineage>
</organism>
<gene>
    <name evidence="1" type="ORF">IFR04_008364</name>
</gene>
<evidence type="ECO:0008006" key="3">
    <source>
        <dbReference type="Google" id="ProtNLM"/>
    </source>
</evidence>
<comment type="caution">
    <text evidence="1">The sequence shown here is derived from an EMBL/GenBank/DDBJ whole genome shotgun (WGS) entry which is preliminary data.</text>
</comment>
<accession>A0A8H7TBC5</accession>
<dbReference type="Proteomes" id="UP000664132">
    <property type="component" value="Unassembled WGS sequence"/>
</dbReference>